<name>A0ABW2LSH9_9PSEU</name>
<dbReference type="PROSITE" id="PS50949">
    <property type="entry name" value="HTH_GNTR"/>
    <property type="match status" value="1"/>
</dbReference>
<organism evidence="5 6">
    <name type="scientific">Saccharopolyspora griseoalba</name>
    <dbReference type="NCBI Taxonomy" id="1431848"/>
    <lineage>
        <taxon>Bacteria</taxon>
        <taxon>Bacillati</taxon>
        <taxon>Actinomycetota</taxon>
        <taxon>Actinomycetes</taxon>
        <taxon>Pseudonocardiales</taxon>
        <taxon>Pseudonocardiaceae</taxon>
        <taxon>Saccharopolyspora</taxon>
    </lineage>
</organism>
<dbReference type="InterPro" id="IPR028978">
    <property type="entry name" value="Chorismate_lyase_/UTRA_dom_sf"/>
</dbReference>
<comment type="caution">
    <text evidence="5">The sequence shown here is derived from an EMBL/GenBank/DDBJ whole genome shotgun (WGS) entry which is preliminary data.</text>
</comment>
<keyword evidence="6" id="KW-1185">Reference proteome</keyword>
<feature type="domain" description="HTH gntR-type" evidence="4">
    <location>
        <begin position="2"/>
        <end position="70"/>
    </location>
</feature>
<dbReference type="SUPFAM" id="SSF46785">
    <property type="entry name" value="Winged helix' DNA-binding domain"/>
    <property type="match status" value="1"/>
</dbReference>
<evidence type="ECO:0000256" key="2">
    <source>
        <dbReference type="ARBA" id="ARBA00023125"/>
    </source>
</evidence>
<keyword evidence="3" id="KW-0804">Transcription</keyword>
<evidence type="ECO:0000259" key="4">
    <source>
        <dbReference type="PROSITE" id="PS50949"/>
    </source>
</evidence>
<dbReference type="Gene3D" id="3.40.1410.10">
    <property type="entry name" value="Chorismate lyase-like"/>
    <property type="match status" value="1"/>
</dbReference>
<dbReference type="InterPro" id="IPR036388">
    <property type="entry name" value="WH-like_DNA-bd_sf"/>
</dbReference>
<dbReference type="CDD" id="cd07377">
    <property type="entry name" value="WHTH_GntR"/>
    <property type="match status" value="1"/>
</dbReference>
<dbReference type="SUPFAM" id="SSF64288">
    <property type="entry name" value="Chorismate lyase-like"/>
    <property type="match status" value="1"/>
</dbReference>
<dbReference type="EMBL" id="JBHTCJ010000017">
    <property type="protein sequence ID" value="MFC7344618.1"/>
    <property type="molecule type" value="Genomic_DNA"/>
</dbReference>
<dbReference type="Proteomes" id="UP001596504">
    <property type="component" value="Unassembled WGS sequence"/>
</dbReference>
<dbReference type="SMART" id="SM00345">
    <property type="entry name" value="HTH_GNTR"/>
    <property type="match status" value="1"/>
</dbReference>
<dbReference type="SMART" id="SM00866">
    <property type="entry name" value="UTRA"/>
    <property type="match status" value="1"/>
</dbReference>
<protein>
    <submittedName>
        <fullName evidence="5">GntR family transcriptional regulator</fullName>
    </submittedName>
</protein>
<dbReference type="InterPro" id="IPR050679">
    <property type="entry name" value="Bact_HTH_transcr_reg"/>
</dbReference>
<evidence type="ECO:0000256" key="1">
    <source>
        <dbReference type="ARBA" id="ARBA00023015"/>
    </source>
</evidence>
<evidence type="ECO:0000313" key="5">
    <source>
        <dbReference type="EMBL" id="MFC7344618.1"/>
    </source>
</evidence>
<sequence length="248" mass="27292">MASKREQIAADLRGAITNGELEPGARLPTEDHLAGTYNVSRDTVRWAIQALRADGLVLSEQGVGTFVADTANQPPKHIRRYSPARLAHDEREANRGAHLHDGDATVHTRVYFEPVTEALATEMGLEPGDEITVRSRVMSLNGVPTKLATSRLPRDITRGTRIEKVDTDADELLTQLEEAGFTLANPIERVTFGTARSTESSEDALNIKTGDPVVRITRLQTDAHGRVLEHTQMTMLVSYELTYEIPVS</sequence>
<evidence type="ECO:0000256" key="3">
    <source>
        <dbReference type="ARBA" id="ARBA00023163"/>
    </source>
</evidence>
<keyword evidence="2" id="KW-0238">DNA-binding</keyword>
<dbReference type="Pfam" id="PF07702">
    <property type="entry name" value="UTRA"/>
    <property type="match status" value="1"/>
</dbReference>
<reference evidence="6" key="1">
    <citation type="journal article" date="2019" name="Int. J. Syst. Evol. Microbiol.">
        <title>The Global Catalogue of Microorganisms (GCM) 10K type strain sequencing project: providing services to taxonomists for standard genome sequencing and annotation.</title>
        <authorList>
            <consortium name="The Broad Institute Genomics Platform"/>
            <consortium name="The Broad Institute Genome Sequencing Center for Infectious Disease"/>
            <person name="Wu L."/>
            <person name="Ma J."/>
        </authorList>
    </citation>
    <scope>NUCLEOTIDE SEQUENCE [LARGE SCALE GENOMIC DNA]</scope>
    <source>
        <strain evidence="6">WLHS5</strain>
    </source>
</reference>
<accession>A0ABW2LSH9</accession>
<dbReference type="RefSeq" id="WP_380672574.1">
    <property type="nucleotide sequence ID" value="NZ_JBHTCJ010000017.1"/>
</dbReference>
<dbReference type="Gene3D" id="1.10.10.10">
    <property type="entry name" value="Winged helix-like DNA-binding domain superfamily/Winged helix DNA-binding domain"/>
    <property type="match status" value="1"/>
</dbReference>
<proteinExistence type="predicted"/>
<dbReference type="InterPro" id="IPR011663">
    <property type="entry name" value="UTRA"/>
</dbReference>
<dbReference type="PANTHER" id="PTHR44846:SF17">
    <property type="entry name" value="GNTR-FAMILY TRANSCRIPTIONAL REGULATOR"/>
    <property type="match status" value="1"/>
</dbReference>
<evidence type="ECO:0000313" key="6">
    <source>
        <dbReference type="Proteomes" id="UP001596504"/>
    </source>
</evidence>
<keyword evidence="1" id="KW-0805">Transcription regulation</keyword>
<dbReference type="PRINTS" id="PR00035">
    <property type="entry name" value="HTHGNTR"/>
</dbReference>
<gene>
    <name evidence="5" type="ORF">ACFQRI_24690</name>
</gene>
<dbReference type="Pfam" id="PF00392">
    <property type="entry name" value="GntR"/>
    <property type="match status" value="1"/>
</dbReference>
<dbReference type="PANTHER" id="PTHR44846">
    <property type="entry name" value="MANNOSYL-D-GLYCERATE TRANSPORT/METABOLISM SYSTEM REPRESSOR MNGR-RELATED"/>
    <property type="match status" value="1"/>
</dbReference>
<dbReference type="InterPro" id="IPR000524">
    <property type="entry name" value="Tscrpt_reg_HTH_GntR"/>
</dbReference>
<dbReference type="InterPro" id="IPR036390">
    <property type="entry name" value="WH_DNA-bd_sf"/>
</dbReference>